<reference evidence="2 3" key="1">
    <citation type="journal article" date="2018" name="Arch. Microbiol.">
        <title>New insights into the metabolic potential of the phototrophic purple bacterium Rhodopila globiformis DSM 161(T) from its draft genome sequence and evidence for a vanadium-dependent nitrogenase.</title>
        <authorList>
            <person name="Imhoff J.F."/>
            <person name="Rahn T."/>
            <person name="Kunzel S."/>
            <person name="Neulinger S.C."/>
        </authorList>
    </citation>
    <scope>NUCLEOTIDE SEQUENCE [LARGE SCALE GENOMIC DNA]</scope>
    <source>
        <strain evidence="2 3">DSM 161</strain>
    </source>
</reference>
<feature type="domain" description="NAD-dependent epimerase/dehydratase" evidence="1">
    <location>
        <begin position="8"/>
        <end position="215"/>
    </location>
</feature>
<dbReference type="PANTHER" id="PTHR12126">
    <property type="entry name" value="NADH-UBIQUINONE OXIDOREDUCTASE 39 KDA SUBUNIT-RELATED"/>
    <property type="match status" value="1"/>
</dbReference>
<name>A0A2S6NAR8_RHOGL</name>
<evidence type="ECO:0000313" key="3">
    <source>
        <dbReference type="Proteomes" id="UP000239724"/>
    </source>
</evidence>
<dbReference type="RefSeq" id="WP_104520013.1">
    <property type="nucleotide sequence ID" value="NZ_NHRY01000185.1"/>
</dbReference>
<proteinExistence type="predicted"/>
<gene>
    <name evidence="2" type="ORF">CCS01_16970</name>
</gene>
<dbReference type="InterPro" id="IPR001509">
    <property type="entry name" value="Epimerase_deHydtase"/>
</dbReference>
<dbReference type="SUPFAM" id="SSF51735">
    <property type="entry name" value="NAD(P)-binding Rossmann-fold domains"/>
    <property type="match status" value="1"/>
</dbReference>
<dbReference type="InterPro" id="IPR051207">
    <property type="entry name" value="ComplexI_NDUFA9_subunit"/>
</dbReference>
<dbReference type="Gene3D" id="3.40.50.720">
    <property type="entry name" value="NAD(P)-binding Rossmann-like Domain"/>
    <property type="match status" value="1"/>
</dbReference>
<dbReference type="FunFam" id="3.40.50.720:FF:000702">
    <property type="entry name" value="NADH dehydrogenase (Ubiquinone)"/>
    <property type="match status" value="1"/>
</dbReference>
<dbReference type="GO" id="GO:0044877">
    <property type="term" value="F:protein-containing complex binding"/>
    <property type="evidence" value="ECO:0007669"/>
    <property type="project" value="TreeGrafter"/>
</dbReference>
<evidence type="ECO:0000313" key="2">
    <source>
        <dbReference type="EMBL" id="PPQ31705.1"/>
    </source>
</evidence>
<dbReference type="Proteomes" id="UP000239724">
    <property type="component" value="Unassembled WGS sequence"/>
</dbReference>
<organism evidence="2 3">
    <name type="scientific">Rhodopila globiformis</name>
    <name type="common">Rhodopseudomonas globiformis</name>
    <dbReference type="NCBI Taxonomy" id="1071"/>
    <lineage>
        <taxon>Bacteria</taxon>
        <taxon>Pseudomonadati</taxon>
        <taxon>Pseudomonadota</taxon>
        <taxon>Alphaproteobacteria</taxon>
        <taxon>Acetobacterales</taxon>
        <taxon>Acetobacteraceae</taxon>
        <taxon>Rhodopila</taxon>
    </lineage>
</organism>
<dbReference type="PANTHER" id="PTHR12126:SF11">
    <property type="entry name" value="NADH DEHYDROGENASE [UBIQUINONE] 1 ALPHA SUBCOMPLEX SUBUNIT 9, MITOCHONDRIAL"/>
    <property type="match status" value="1"/>
</dbReference>
<protein>
    <submittedName>
        <fullName evidence="2">Complex I NDUFA9 subunit family protein</fullName>
    </submittedName>
</protein>
<comment type="caution">
    <text evidence="2">The sequence shown here is derived from an EMBL/GenBank/DDBJ whole genome shotgun (WGS) entry which is preliminary data.</text>
</comment>
<dbReference type="Pfam" id="PF01370">
    <property type="entry name" value="Epimerase"/>
    <property type="match status" value="1"/>
</dbReference>
<accession>A0A2S6NAR8</accession>
<dbReference type="EMBL" id="NHRY01000185">
    <property type="protein sequence ID" value="PPQ31705.1"/>
    <property type="molecule type" value="Genomic_DNA"/>
</dbReference>
<dbReference type="AlphaFoldDB" id="A0A2S6NAR8"/>
<evidence type="ECO:0000259" key="1">
    <source>
        <dbReference type="Pfam" id="PF01370"/>
    </source>
</evidence>
<dbReference type="InterPro" id="IPR036291">
    <property type="entry name" value="NAD(P)-bd_dom_sf"/>
</dbReference>
<sequence>MATRRVATVFGGSGFIGRYVVKRLAQQGYIVRIAGRNTEAARPLKPMGAVGQIVPLFASVANEGTVKRAVEGADIVVNAVGILTQTGSATFMKIHKEGAERIARLSKANGVGRMVHISAIGADVNSPSKYGASKGQGEQAVLGAFPAATILRPSLVFGPEDQFFNRFGEIARLSPVMPVICGGTKMQPVYVGDVADAAMAAMASQAAMGKTYELGGPRVWTFREILAYILKQTRRNRRLVDVPIGLARLQASIMQFLPGKPLTPDQLLMLQKDNVVAEGALGLADLGITPTPVELIVPAYISRFQPGGGRRPMAPPPLEE</sequence>
<dbReference type="CDD" id="cd05271">
    <property type="entry name" value="NDUFA9_like_SDR_a"/>
    <property type="match status" value="1"/>
</dbReference>
<keyword evidence="3" id="KW-1185">Reference proteome</keyword>
<dbReference type="OrthoDB" id="9776313at2"/>